<keyword evidence="2" id="KW-0812">Transmembrane</keyword>
<protein>
    <submittedName>
        <fullName evidence="3">Uncharacterized protein</fullName>
    </submittedName>
</protein>
<dbReference type="EnsemblPlants" id="EMT30004">
    <property type="protein sequence ID" value="EMT30004"/>
    <property type="gene ID" value="F775_43505"/>
</dbReference>
<organism evidence="3">
    <name type="scientific">Aegilops tauschii</name>
    <name type="common">Tausch's goatgrass</name>
    <name type="synonym">Aegilops squarrosa</name>
    <dbReference type="NCBI Taxonomy" id="37682"/>
    <lineage>
        <taxon>Eukaryota</taxon>
        <taxon>Viridiplantae</taxon>
        <taxon>Streptophyta</taxon>
        <taxon>Embryophyta</taxon>
        <taxon>Tracheophyta</taxon>
        <taxon>Spermatophyta</taxon>
        <taxon>Magnoliopsida</taxon>
        <taxon>Liliopsida</taxon>
        <taxon>Poales</taxon>
        <taxon>Poaceae</taxon>
        <taxon>BOP clade</taxon>
        <taxon>Pooideae</taxon>
        <taxon>Triticodae</taxon>
        <taxon>Triticeae</taxon>
        <taxon>Triticinae</taxon>
        <taxon>Aegilops</taxon>
    </lineage>
</organism>
<name>M8C6W0_AEGTA</name>
<feature type="region of interest" description="Disordered" evidence="1">
    <location>
        <begin position="78"/>
        <end position="100"/>
    </location>
</feature>
<feature type="transmembrane region" description="Helical" evidence="2">
    <location>
        <begin position="12"/>
        <end position="29"/>
    </location>
</feature>
<sequence>MHVDGCREMWKKVNLAVLGWISINALFGFNSLPLVVPAAVDAVFLGTDLYLGGVLGAALVVVGLYAFLWGKRKELDAAAKGDDREQGLRRGDRDTDDGIA</sequence>
<dbReference type="AlphaFoldDB" id="M8C6W0"/>
<accession>M8C6W0</accession>
<evidence type="ECO:0000256" key="2">
    <source>
        <dbReference type="SAM" id="Phobius"/>
    </source>
</evidence>
<keyword evidence="2" id="KW-0472">Membrane</keyword>
<feature type="compositionally biased region" description="Basic and acidic residues" evidence="1">
    <location>
        <begin position="78"/>
        <end position="93"/>
    </location>
</feature>
<feature type="transmembrane region" description="Helical" evidence="2">
    <location>
        <begin position="49"/>
        <end position="70"/>
    </location>
</feature>
<evidence type="ECO:0000256" key="1">
    <source>
        <dbReference type="SAM" id="MobiDB-lite"/>
    </source>
</evidence>
<reference evidence="3" key="1">
    <citation type="submission" date="2015-06" db="UniProtKB">
        <authorList>
            <consortium name="EnsemblPlants"/>
        </authorList>
    </citation>
    <scope>IDENTIFICATION</scope>
</reference>
<proteinExistence type="predicted"/>
<keyword evidence="2" id="KW-1133">Transmembrane helix</keyword>
<evidence type="ECO:0000313" key="3">
    <source>
        <dbReference type="EnsemblPlants" id="EMT30004"/>
    </source>
</evidence>